<organism evidence="12 13">
    <name type="scientific">Aeromonas caviae</name>
    <name type="common">Aeromonas punctata</name>
    <dbReference type="NCBI Taxonomy" id="648"/>
    <lineage>
        <taxon>Bacteria</taxon>
        <taxon>Pseudomonadati</taxon>
        <taxon>Pseudomonadota</taxon>
        <taxon>Gammaproteobacteria</taxon>
        <taxon>Aeromonadales</taxon>
        <taxon>Aeromonadaceae</taxon>
        <taxon>Aeromonas</taxon>
    </lineage>
</organism>
<dbReference type="Proteomes" id="UP000886939">
    <property type="component" value="Unassembled WGS sequence"/>
</dbReference>
<dbReference type="Gene3D" id="3.90.1570.50">
    <property type="match status" value="1"/>
</dbReference>
<dbReference type="PANTHER" id="PTHR30195:SF15">
    <property type="entry name" value="TYPE I RESTRICTION ENZYME HINDI ENDONUCLEASE SUBUNIT"/>
    <property type="match status" value="1"/>
</dbReference>
<dbReference type="RefSeq" id="WP_223917348.1">
    <property type="nucleotide sequence ID" value="NZ_BPNG01000164.1"/>
</dbReference>
<dbReference type="PANTHER" id="PTHR30195">
    <property type="entry name" value="TYPE I SITE-SPECIFIC DEOXYRIBONUCLEASE PROTEIN SUBUNIT M AND R"/>
    <property type="match status" value="1"/>
</dbReference>
<keyword evidence="8" id="KW-0378">Hydrolase</keyword>
<name>A0AAV4YQJ9_AERCA</name>
<comment type="caution">
    <text evidence="12">The sequence shown here is derived from an EMBL/GenBank/DDBJ whole genome shotgun (WGS) entry which is preliminary data.</text>
</comment>
<reference evidence="12" key="1">
    <citation type="submission" date="2021-07" db="EMBL/GenBank/DDBJ databases">
        <title>Draft genome sequence of carbapenem-resistant Aeromonas spp. in Japan.</title>
        <authorList>
            <person name="Maehana S."/>
            <person name="Suzuki M."/>
            <person name="Kitasato H."/>
        </authorList>
    </citation>
    <scope>NUCLEOTIDE SEQUENCE</scope>
    <source>
        <strain evidence="12">KAM343</strain>
    </source>
</reference>
<dbReference type="GO" id="GO:0009035">
    <property type="term" value="F:type I site-specific deoxyribonuclease activity"/>
    <property type="evidence" value="ECO:0007669"/>
    <property type="project" value="UniProtKB-EC"/>
</dbReference>
<evidence type="ECO:0000256" key="5">
    <source>
        <dbReference type="ARBA" id="ARBA00022741"/>
    </source>
</evidence>
<evidence type="ECO:0000256" key="7">
    <source>
        <dbReference type="ARBA" id="ARBA00022759"/>
    </source>
</evidence>
<dbReference type="GO" id="GO:0003677">
    <property type="term" value="F:DNA binding"/>
    <property type="evidence" value="ECO:0007669"/>
    <property type="project" value="UniProtKB-KW"/>
</dbReference>
<evidence type="ECO:0000256" key="6">
    <source>
        <dbReference type="ARBA" id="ARBA00022747"/>
    </source>
</evidence>
<dbReference type="GO" id="GO:0009307">
    <property type="term" value="P:DNA restriction-modification system"/>
    <property type="evidence" value="ECO:0007669"/>
    <property type="project" value="UniProtKB-KW"/>
</dbReference>
<evidence type="ECO:0000256" key="9">
    <source>
        <dbReference type="ARBA" id="ARBA00022840"/>
    </source>
</evidence>
<keyword evidence="7" id="KW-0255">Endonuclease</keyword>
<comment type="catalytic activity">
    <reaction evidence="1">
        <text>Endonucleolytic cleavage of DNA to give random double-stranded fragments with terminal 5'-phosphates, ATP is simultaneously hydrolyzed.</text>
        <dbReference type="EC" id="3.1.21.3"/>
    </reaction>
</comment>
<dbReference type="EC" id="3.1.21.3" evidence="3"/>
<evidence type="ECO:0000313" key="13">
    <source>
        <dbReference type="Proteomes" id="UP000886939"/>
    </source>
</evidence>
<dbReference type="GO" id="GO:0005524">
    <property type="term" value="F:ATP binding"/>
    <property type="evidence" value="ECO:0007669"/>
    <property type="project" value="UniProtKB-KW"/>
</dbReference>
<evidence type="ECO:0000256" key="2">
    <source>
        <dbReference type="ARBA" id="ARBA00008598"/>
    </source>
</evidence>
<keyword evidence="10" id="KW-0238">DNA-binding</keyword>
<protein>
    <recommendedName>
        <fullName evidence="3">type I site-specific deoxyribonuclease</fullName>
        <ecNumber evidence="3">3.1.21.3</ecNumber>
    </recommendedName>
</protein>
<proteinExistence type="inferred from homology"/>
<accession>A0AAV4YQJ9</accession>
<dbReference type="EMBL" id="BPNI01000162">
    <property type="protein sequence ID" value="GJA43388.1"/>
    <property type="molecule type" value="Genomic_DNA"/>
</dbReference>
<evidence type="ECO:0000256" key="1">
    <source>
        <dbReference type="ARBA" id="ARBA00000851"/>
    </source>
</evidence>
<keyword evidence="4" id="KW-0540">Nuclease</keyword>
<gene>
    <name evidence="12" type="ORF">KAM343_41840</name>
</gene>
<dbReference type="InterPro" id="IPR007409">
    <property type="entry name" value="Restrct_endonuc_type1_HsdR_N"/>
</dbReference>
<evidence type="ECO:0000256" key="10">
    <source>
        <dbReference type="ARBA" id="ARBA00023125"/>
    </source>
</evidence>
<evidence type="ECO:0000313" key="12">
    <source>
        <dbReference type="EMBL" id="GJA43388.1"/>
    </source>
</evidence>
<feature type="domain" description="Restriction endonuclease type I HsdR N-terminal" evidence="11">
    <location>
        <begin position="9"/>
        <end position="158"/>
    </location>
</feature>
<keyword evidence="5" id="KW-0547">Nucleotide-binding</keyword>
<dbReference type="AlphaFoldDB" id="A0AAV4YQJ9"/>
<dbReference type="CDD" id="cd22332">
    <property type="entry name" value="HsdR_N"/>
    <property type="match status" value="1"/>
</dbReference>
<comment type="similarity">
    <text evidence="2">Belongs to the HsdR family.</text>
</comment>
<dbReference type="Pfam" id="PF04313">
    <property type="entry name" value="HSDR_N"/>
    <property type="match status" value="1"/>
</dbReference>
<keyword evidence="9" id="KW-0067">ATP-binding</keyword>
<evidence type="ECO:0000256" key="3">
    <source>
        <dbReference type="ARBA" id="ARBA00012654"/>
    </source>
</evidence>
<evidence type="ECO:0000256" key="8">
    <source>
        <dbReference type="ARBA" id="ARBA00022801"/>
    </source>
</evidence>
<evidence type="ECO:0000256" key="4">
    <source>
        <dbReference type="ARBA" id="ARBA00022722"/>
    </source>
</evidence>
<dbReference type="InterPro" id="IPR051268">
    <property type="entry name" value="Type-I_R_enzyme_R_subunit"/>
</dbReference>
<sequence length="160" mass="18035">MVSAAAVGQRERTTQKRVIRFFVEELGYQYLGDWHTRANNRNIEPALLTAWLEKRGVAVALIPRVLRQLEQAASLGGGRHLYDANKEIYGLLRYGVKDKEGAGEQNQTVWLVDWQKPEANDFAIAEEVTVTGENKKRPDLVLYINGIALGVIELKRSEVS</sequence>
<evidence type="ECO:0000259" key="11">
    <source>
        <dbReference type="Pfam" id="PF04313"/>
    </source>
</evidence>
<keyword evidence="6" id="KW-0680">Restriction system</keyword>